<reference evidence="3" key="1">
    <citation type="submission" date="2009-12" db="EMBL/GenBank/DDBJ databases">
        <title>Complete sequence of Treponema azotonutricium strain ZAS-9.</title>
        <authorList>
            <person name="Tetu S.G."/>
            <person name="Matson E."/>
            <person name="Ren Q."/>
            <person name="Seshadri R."/>
            <person name="Elbourne L."/>
            <person name="Hassan K.A."/>
            <person name="Durkin A."/>
            <person name="Radune D."/>
            <person name="Mohamoud Y."/>
            <person name="Shay R."/>
            <person name="Jin S."/>
            <person name="Zhang X."/>
            <person name="Lucey K."/>
            <person name="Ballor N.R."/>
            <person name="Ottesen E."/>
            <person name="Rosenthal R."/>
            <person name="Allen A."/>
            <person name="Leadbetter J.R."/>
            <person name="Paulsen I.T."/>
        </authorList>
    </citation>
    <scope>NUCLEOTIDE SEQUENCE [LARGE SCALE GENOMIC DNA]</scope>
    <source>
        <strain evidence="3">ATCC BAA-888 / DSM 13862 / ZAS-9</strain>
    </source>
</reference>
<feature type="transmembrane region" description="Helical" evidence="1">
    <location>
        <begin position="486"/>
        <end position="504"/>
    </location>
</feature>
<keyword evidence="1" id="KW-0472">Membrane</keyword>
<keyword evidence="3" id="KW-1185">Reference proteome</keyword>
<dbReference type="AlphaFoldDB" id="F5Y8L6"/>
<keyword evidence="1" id="KW-0812">Transmembrane</keyword>
<name>F5Y8L6_LEAAZ</name>
<dbReference type="eggNOG" id="ENOG5033T4C">
    <property type="taxonomic scope" value="Bacteria"/>
</dbReference>
<protein>
    <submittedName>
        <fullName evidence="2">Uncharacterized protein</fullName>
    </submittedName>
</protein>
<dbReference type="STRING" id="545695.TREAZ_2242"/>
<sequence length="650" mass="75361">MTNHRIPTIIVTKTMAQRTDLYSILISYANKNNSPYIAIEPFLSFLDKYAKRMVEEQPEWLKWTQDAAVKFYSELAALAEEGKCELLNDTNEGRIYMPHFYMELLQQYYGNMDSNADMPFPSEESLNIEIPGSQIRPLGAESDLPFYLEEPQEGDLPMIRIGFPDNYGSALILASMIPKRLIESSMLKIRNYLRNHGNKEFALRKLTPQLMGKEGYLRDYLNQILTRPMDCAGSIEEGGEFSYLFWAHFSLLVKGDIKKKKDLLSDDIAAIQAVHIIEALNIYYKSLAVKKRERELALKDLEQHLLKPPYFYTLDQIIKFTSSKGVLLLSQYSKDELEKWLKKETTETQDDKLPKLLIINGEDQERFFIAKNKIPLLCAKLLSEAREKVKSAVSKRWVRIIMEYRKEPAMENDKDFDKLLVKYTAKINPTLTALLDDPKLQLIYDELEQAEGEIPIAARIFNRGEMLPYSSLFILKRKDILEDAKLLLPFWYSTPILAAIIAFFKNLFKKRQQKQEAQQNIDADDEEDEGVHSREGSREILNAAREIEFTMVPSGQSIDSYLDELKTRWSRLISKQARDNLVEDVNSLVRDNLRRTLRVHRHYKITRENLATLASNIVSRTPSLQTLSGKDSLRTYIELYLVKLLETVKF</sequence>
<reference evidence="2 3" key="2">
    <citation type="journal article" date="2011" name="ISME J.">
        <title>RNA-seq reveals cooperative metabolic interactions between two termite-gut spirochete species in co-culture.</title>
        <authorList>
            <person name="Rosenthal A.Z."/>
            <person name="Matson E.G."/>
            <person name="Eldar A."/>
            <person name="Leadbetter J.R."/>
        </authorList>
    </citation>
    <scope>NUCLEOTIDE SEQUENCE [LARGE SCALE GENOMIC DNA]</scope>
    <source>
        <strain evidence="3">ATCC BAA-888 / DSM 13862 / ZAS-9</strain>
    </source>
</reference>
<evidence type="ECO:0000313" key="2">
    <source>
        <dbReference type="EMBL" id="AEF82803.1"/>
    </source>
</evidence>
<proteinExistence type="predicted"/>
<evidence type="ECO:0000256" key="1">
    <source>
        <dbReference type="SAM" id="Phobius"/>
    </source>
</evidence>
<dbReference type="Proteomes" id="UP000009222">
    <property type="component" value="Chromosome"/>
</dbReference>
<dbReference type="HOGENOM" id="CLU_421464_0_0_12"/>
<dbReference type="KEGG" id="taz:TREAZ_2242"/>
<keyword evidence="1" id="KW-1133">Transmembrane helix</keyword>
<organism evidence="2 3">
    <name type="scientific">Leadbettera azotonutricia (strain ATCC BAA-888 / DSM 13862 / ZAS-9)</name>
    <name type="common">Treponema azotonutricium</name>
    <dbReference type="NCBI Taxonomy" id="545695"/>
    <lineage>
        <taxon>Bacteria</taxon>
        <taxon>Pseudomonadati</taxon>
        <taxon>Spirochaetota</taxon>
        <taxon>Spirochaetia</taxon>
        <taxon>Spirochaetales</taxon>
        <taxon>Breznakiellaceae</taxon>
        <taxon>Leadbettera</taxon>
    </lineage>
</organism>
<accession>F5Y8L6</accession>
<evidence type="ECO:0000313" key="3">
    <source>
        <dbReference type="Proteomes" id="UP000009222"/>
    </source>
</evidence>
<gene>
    <name evidence="2" type="ordered locus">TREAZ_2242</name>
</gene>
<dbReference type="EMBL" id="CP001841">
    <property type="protein sequence ID" value="AEF82803.1"/>
    <property type="molecule type" value="Genomic_DNA"/>
</dbReference>
<dbReference type="InParanoid" id="F5Y8L6"/>